<dbReference type="Proteomes" id="UP001356427">
    <property type="component" value="Unassembled WGS sequence"/>
</dbReference>
<comment type="caution">
    <text evidence="3">The sequence shown here is derived from an EMBL/GenBank/DDBJ whole genome shotgun (WGS) entry which is preliminary data.</text>
</comment>
<evidence type="ECO:0000313" key="4">
    <source>
        <dbReference type="Proteomes" id="UP001356427"/>
    </source>
</evidence>
<dbReference type="Gene3D" id="3.30.420.10">
    <property type="entry name" value="Ribonuclease H-like superfamily/Ribonuclease H"/>
    <property type="match status" value="1"/>
</dbReference>
<feature type="compositionally biased region" description="Polar residues" evidence="1">
    <location>
        <begin position="208"/>
        <end position="217"/>
    </location>
</feature>
<dbReference type="AlphaFoldDB" id="A0AAN8LW25"/>
<feature type="domain" description="Integrase catalytic" evidence="2">
    <location>
        <begin position="1"/>
        <end position="107"/>
    </location>
</feature>
<proteinExistence type="predicted"/>
<evidence type="ECO:0000256" key="1">
    <source>
        <dbReference type="SAM" id="MobiDB-lite"/>
    </source>
</evidence>
<evidence type="ECO:0000259" key="2">
    <source>
        <dbReference type="PROSITE" id="PS50994"/>
    </source>
</evidence>
<accession>A0AAN8LW25</accession>
<dbReference type="PROSITE" id="PS50994">
    <property type="entry name" value="INTEGRASE"/>
    <property type="match status" value="1"/>
</dbReference>
<dbReference type="PANTHER" id="PTHR47266">
    <property type="entry name" value="ENDONUCLEASE-RELATED"/>
    <property type="match status" value="1"/>
</dbReference>
<sequence length="266" mass="30229">MIGVDLIGPFTKSRNGNSWCLTATDHFTKWVEAIPIKDETGEATSKAMVDIFNTHGSPEVILSDRGHERWNKEGWQNNLKVIILAHNSSIQASTEYGREPQLLTEKESHQSRIRKGTKCYDIRENYLVWKKDERKARPGKPRCFFAPSWGHHLLKVTSVEANNLLQLEQLDGRPLKALTPYTSVKPNRQRPSTVRAPQEVSRPPEPVSSDQPDSLCSKSEGDQLEDLGVLPNTQTWIHLMSSITNHPPTFHYIIYSYCCCHVVIIC</sequence>
<dbReference type="SUPFAM" id="SSF53098">
    <property type="entry name" value="Ribonuclease H-like"/>
    <property type="match status" value="1"/>
</dbReference>
<dbReference type="GO" id="GO:0003676">
    <property type="term" value="F:nucleic acid binding"/>
    <property type="evidence" value="ECO:0007669"/>
    <property type="project" value="InterPro"/>
</dbReference>
<dbReference type="GO" id="GO:0015074">
    <property type="term" value="P:DNA integration"/>
    <property type="evidence" value="ECO:0007669"/>
    <property type="project" value="InterPro"/>
</dbReference>
<dbReference type="InterPro" id="IPR052160">
    <property type="entry name" value="Gypsy_RT_Integrase-like"/>
</dbReference>
<dbReference type="InterPro" id="IPR036397">
    <property type="entry name" value="RNaseH_sf"/>
</dbReference>
<evidence type="ECO:0000313" key="3">
    <source>
        <dbReference type="EMBL" id="KAK6309211.1"/>
    </source>
</evidence>
<dbReference type="InterPro" id="IPR012337">
    <property type="entry name" value="RNaseH-like_sf"/>
</dbReference>
<keyword evidence="4" id="KW-1185">Reference proteome</keyword>
<gene>
    <name evidence="3" type="ORF">J4Q44_G00206740</name>
</gene>
<dbReference type="EMBL" id="JAGTTL010000018">
    <property type="protein sequence ID" value="KAK6309211.1"/>
    <property type="molecule type" value="Genomic_DNA"/>
</dbReference>
<name>A0AAN8LW25_9TELE</name>
<organism evidence="3 4">
    <name type="scientific">Coregonus suidteri</name>
    <dbReference type="NCBI Taxonomy" id="861788"/>
    <lineage>
        <taxon>Eukaryota</taxon>
        <taxon>Metazoa</taxon>
        <taxon>Chordata</taxon>
        <taxon>Craniata</taxon>
        <taxon>Vertebrata</taxon>
        <taxon>Euteleostomi</taxon>
        <taxon>Actinopterygii</taxon>
        <taxon>Neopterygii</taxon>
        <taxon>Teleostei</taxon>
        <taxon>Protacanthopterygii</taxon>
        <taxon>Salmoniformes</taxon>
        <taxon>Salmonidae</taxon>
        <taxon>Coregoninae</taxon>
        <taxon>Coregonus</taxon>
    </lineage>
</organism>
<feature type="compositionally biased region" description="Polar residues" evidence="1">
    <location>
        <begin position="180"/>
        <end position="192"/>
    </location>
</feature>
<reference evidence="3 4" key="1">
    <citation type="submission" date="2021-04" db="EMBL/GenBank/DDBJ databases">
        <authorList>
            <person name="De Guttry C."/>
            <person name="Zahm M."/>
            <person name="Klopp C."/>
            <person name="Cabau C."/>
            <person name="Louis A."/>
            <person name="Berthelot C."/>
            <person name="Parey E."/>
            <person name="Roest Crollius H."/>
            <person name="Montfort J."/>
            <person name="Robinson-Rechavi M."/>
            <person name="Bucao C."/>
            <person name="Bouchez O."/>
            <person name="Gislard M."/>
            <person name="Lluch J."/>
            <person name="Milhes M."/>
            <person name="Lampietro C."/>
            <person name="Lopez Roques C."/>
            <person name="Donnadieu C."/>
            <person name="Braasch I."/>
            <person name="Desvignes T."/>
            <person name="Postlethwait J."/>
            <person name="Bobe J."/>
            <person name="Wedekind C."/>
            <person name="Guiguen Y."/>
        </authorList>
    </citation>
    <scope>NUCLEOTIDE SEQUENCE [LARGE SCALE GENOMIC DNA]</scope>
    <source>
        <strain evidence="3">Cs_M1</strain>
        <tissue evidence="3">Blood</tissue>
    </source>
</reference>
<feature type="region of interest" description="Disordered" evidence="1">
    <location>
        <begin position="178"/>
        <end position="218"/>
    </location>
</feature>
<dbReference type="InterPro" id="IPR001584">
    <property type="entry name" value="Integrase_cat-core"/>
</dbReference>
<protein>
    <recommendedName>
        <fullName evidence="2">Integrase catalytic domain-containing protein</fullName>
    </recommendedName>
</protein>